<name>A0A1H9NHG9_9BURK</name>
<protein>
    <submittedName>
        <fullName evidence="1">Phage-related protein</fullName>
    </submittedName>
</protein>
<organism evidence="1 2">
    <name type="scientific">Giesbergeria anulus</name>
    <dbReference type="NCBI Taxonomy" id="180197"/>
    <lineage>
        <taxon>Bacteria</taxon>
        <taxon>Pseudomonadati</taxon>
        <taxon>Pseudomonadota</taxon>
        <taxon>Betaproteobacteria</taxon>
        <taxon>Burkholderiales</taxon>
        <taxon>Comamonadaceae</taxon>
        <taxon>Giesbergeria</taxon>
    </lineage>
</organism>
<dbReference type="Proteomes" id="UP000199766">
    <property type="component" value="Unassembled WGS sequence"/>
</dbReference>
<gene>
    <name evidence="1" type="ORF">SAMN02982919_02216</name>
</gene>
<dbReference type="OrthoDB" id="9797093at2"/>
<keyword evidence="2" id="KW-1185">Reference proteome</keyword>
<dbReference type="Pfam" id="PF05973">
    <property type="entry name" value="Gp49"/>
    <property type="match status" value="1"/>
</dbReference>
<sequence>MRKEKPIDWRGSSFRDIKDDSIFTPNARKEAGFQLNRIQAGLEPDDWKPFDVVGAGTKEIRINIGDGWFRVMYLAKFPEAVYVLHCFKKKTTATSKHDKDIAAVRYKAVIQERSK</sequence>
<accession>A0A1H9NHG9</accession>
<proteinExistence type="predicted"/>
<evidence type="ECO:0000313" key="1">
    <source>
        <dbReference type="EMBL" id="SER35207.1"/>
    </source>
</evidence>
<dbReference type="RefSeq" id="WP_091457784.1">
    <property type="nucleotide sequence ID" value="NZ_FOGD01000007.1"/>
</dbReference>
<reference evidence="1 2" key="1">
    <citation type="submission" date="2016-10" db="EMBL/GenBank/DDBJ databases">
        <authorList>
            <person name="de Groot N.N."/>
        </authorList>
    </citation>
    <scope>NUCLEOTIDE SEQUENCE [LARGE SCALE GENOMIC DNA]</scope>
    <source>
        <strain evidence="1 2">ATCC 35958</strain>
    </source>
</reference>
<dbReference type="InterPro" id="IPR009241">
    <property type="entry name" value="HigB-like"/>
</dbReference>
<dbReference type="EMBL" id="FOGD01000007">
    <property type="protein sequence ID" value="SER35207.1"/>
    <property type="molecule type" value="Genomic_DNA"/>
</dbReference>
<dbReference type="AlphaFoldDB" id="A0A1H9NHG9"/>
<dbReference type="STRING" id="180197.SAMN02982919_02216"/>
<evidence type="ECO:0000313" key="2">
    <source>
        <dbReference type="Proteomes" id="UP000199766"/>
    </source>
</evidence>